<dbReference type="RefSeq" id="WP_169528329.1">
    <property type="nucleotide sequence ID" value="NZ_JAAMPU010000108.1"/>
</dbReference>
<name>A0A972FTV4_9FLAO</name>
<reference evidence="2" key="1">
    <citation type="submission" date="2020-02" db="EMBL/GenBank/DDBJ databases">
        <title>Flavobacterium sp. genome.</title>
        <authorList>
            <person name="Jung H.S."/>
            <person name="Baek J.H."/>
            <person name="Jeon C.O."/>
        </authorList>
    </citation>
    <scope>NUCLEOTIDE SEQUENCE</scope>
    <source>
        <strain evidence="2">SE-s28</strain>
    </source>
</reference>
<evidence type="ECO:0000256" key="1">
    <source>
        <dbReference type="SAM" id="SignalP"/>
    </source>
</evidence>
<gene>
    <name evidence="2" type="ORF">G6047_14380</name>
</gene>
<dbReference type="AlphaFoldDB" id="A0A972FTV4"/>
<evidence type="ECO:0000313" key="3">
    <source>
        <dbReference type="Proteomes" id="UP000712080"/>
    </source>
</evidence>
<keyword evidence="3" id="KW-1185">Reference proteome</keyword>
<evidence type="ECO:0008006" key="4">
    <source>
        <dbReference type="Google" id="ProtNLM"/>
    </source>
</evidence>
<comment type="caution">
    <text evidence="2">The sequence shown here is derived from an EMBL/GenBank/DDBJ whole genome shotgun (WGS) entry which is preliminary data.</text>
</comment>
<proteinExistence type="predicted"/>
<dbReference type="Proteomes" id="UP000712080">
    <property type="component" value="Unassembled WGS sequence"/>
</dbReference>
<organism evidence="2 3">
    <name type="scientific">Flavobacterium silvaticum</name>
    <dbReference type="NCBI Taxonomy" id="1852020"/>
    <lineage>
        <taxon>Bacteria</taxon>
        <taxon>Pseudomonadati</taxon>
        <taxon>Bacteroidota</taxon>
        <taxon>Flavobacteriia</taxon>
        <taxon>Flavobacteriales</taxon>
        <taxon>Flavobacteriaceae</taxon>
        <taxon>Flavobacterium</taxon>
    </lineage>
</organism>
<sequence>MRLSRILITRFAMPVLFFTSLNAFSQVENSKLITGCWKVVEVHYDDPTDQTEKWKERLNAELCFSDSGVYYSPDEKDSEDTYKVWQISDSGSTIFLSNPDVIDSFARFKISMLTEKKLVLEQDKNRTVYQKVSR</sequence>
<dbReference type="EMBL" id="JAAMPU010000108">
    <property type="protein sequence ID" value="NMH29224.1"/>
    <property type="molecule type" value="Genomic_DNA"/>
</dbReference>
<keyword evidence="1" id="KW-0732">Signal</keyword>
<feature type="signal peptide" evidence="1">
    <location>
        <begin position="1"/>
        <end position="25"/>
    </location>
</feature>
<feature type="chain" id="PRO_5036964305" description="Lipocalin-like domain-containing protein" evidence="1">
    <location>
        <begin position="26"/>
        <end position="134"/>
    </location>
</feature>
<protein>
    <recommendedName>
        <fullName evidence="4">Lipocalin-like domain-containing protein</fullName>
    </recommendedName>
</protein>
<evidence type="ECO:0000313" key="2">
    <source>
        <dbReference type="EMBL" id="NMH29224.1"/>
    </source>
</evidence>
<accession>A0A972FTV4</accession>